<evidence type="ECO:0000313" key="1">
    <source>
        <dbReference type="EMBL" id="GER51158.1"/>
    </source>
</evidence>
<gene>
    <name evidence="1" type="ORF">STAS_28514</name>
</gene>
<proteinExistence type="predicted"/>
<keyword evidence="2" id="KW-1185">Reference proteome</keyword>
<sequence length="294" mass="30163">MAFWSAARDCNLTEDGRSLKAASVGTKRVIPAPASSASNSETTPEAVSMAAAMLKLWPSMSSWVMLSPNGGQVSEAMRLRLLGIRSELSGRTETLGSRVRRGFGGVGDGAEGDSAGEGVAGDVDGAGAGVIEGAGGLEECGDEFPGGRDAVEVGRGEALEEDVVAEDVREGGGGWGVEEVVGDSEDGDVGAGGEIGADGVCGEEVGEIGEIGVGREDVGETSEFQSTIDDPASASQIRIIVSLQMPKILDNELERPLKYHIFSNAGVVAGDATQPAANLAHVLKKADVERMMKE</sequence>
<dbReference type="AlphaFoldDB" id="A0A5A7R1C6"/>
<protein>
    <submittedName>
        <fullName evidence="1">Plant invertase/pectin methylesterase inhibitor</fullName>
    </submittedName>
</protein>
<comment type="caution">
    <text evidence="1">The sequence shown here is derived from an EMBL/GenBank/DDBJ whole genome shotgun (WGS) entry which is preliminary data.</text>
</comment>
<name>A0A5A7R1C6_STRAF</name>
<organism evidence="1 2">
    <name type="scientific">Striga asiatica</name>
    <name type="common">Asiatic witchweed</name>
    <name type="synonym">Buchnera asiatica</name>
    <dbReference type="NCBI Taxonomy" id="4170"/>
    <lineage>
        <taxon>Eukaryota</taxon>
        <taxon>Viridiplantae</taxon>
        <taxon>Streptophyta</taxon>
        <taxon>Embryophyta</taxon>
        <taxon>Tracheophyta</taxon>
        <taxon>Spermatophyta</taxon>
        <taxon>Magnoliopsida</taxon>
        <taxon>eudicotyledons</taxon>
        <taxon>Gunneridae</taxon>
        <taxon>Pentapetalae</taxon>
        <taxon>asterids</taxon>
        <taxon>lamiids</taxon>
        <taxon>Lamiales</taxon>
        <taxon>Orobanchaceae</taxon>
        <taxon>Buchnereae</taxon>
        <taxon>Striga</taxon>
    </lineage>
</organism>
<reference evidence="2" key="1">
    <citation type="journal article" date="2019" name="Curr. Biol.">
        <title>Genome Sequence of Striga asiatica Provides Insight into the Evolution of Plant Parasitism.</title>
        <authorList>
            <person name="Yoshida S."/>
            <person name="Kim S."/>
            <person name="Wafula E.K."/>
            <person name="Tanskanen J."/>
            <person name="Kim Y.M."/>
            <person name="Honaas L."/>
            <person name="Yang Z."/>
            <person name="Spallek T."/>
            <person name="Conn C.E."/>
            <person name="Ichihashi Y."/>
            <person name="Cheong K."/>
            <person name="Cui S."/>
            <person name="Der J.P."/>
            <person name="Gundlach H."/>
            <person name="Jiao Y."/>
            <person name="Hori C."/>
            <person name="Ishida J.K."/>
            <person name="Kasahara H."/>
            <person name="Kiba T."/>
            <person name="Kim M.S."/>
            <person name="Koo N."/>
            <person name="Laohavisit A."/>
            <person name="Lee Y.H."/>
            <person name="Lumba S."/>
            <person name="McCourt P."/>
            <person name="Mortimer J.C."/>
            <person name="Mutuku J.M."/>
            <person name="Nomura T."/>
            <person name="Sasaki-Sekimoto Y."/>
            <person name="Seto Y."/>
            <person name="Wang Y."/>
            <person name="Wakatake T."/>
            <person name="Sakakibara H."/>
            <person name="Demura T."/>
            <person name="Yamaguchi S."/>
            <person name="Yoneyama K."/>
            <person name="Manabe R.I."/>
            <person name="Nelson D.C."/>
            <person name="Schulman A.H."/>
            <person name="Timko M.P."/>
            <person name="dePamphilis C.W."/>
            <person name="Choi D."/>
            <person name="Shirasu K."/>
        </authorList>
    </citation>
    <scope>NUCLEOTIDE SEQUENCE [LARGE SCALE GENOMIC DNA]</scope>
    <source>
        <strain evidence="2">cv. UVA1</strain>
    </source>
</reference>
<evidence type="ECO:0000313" key="2">
    <source>
        <dbReference type="Proteomes" id="UP000325081"/>
    </source>
</evidence>
<dbReference type="EMBL" id="BKCP01009515">
    <property type="protein sequence ID" value="GER51158.1"/>
    <property type="molecule type" value="Genomic_DNA"/>
</dbReference>
<accession>A0A5A7R1C6</accession>
<dbReference type="Proteomes" id="UP000325081">
    <property type="component" value="Unassembled WGS sequence"/>
</dbReference>